<evidence type="ECO:0000313" key="6">
    <source>
        <dbReference type="EMBL" id="PRZ34777.1"/>
    </source>
</evidence>
<dbReference type="GO" id="GO:0005524">
    <property type="term" value="F:ATP binding"/>
    <property type="evidence" value="ECO:0007669"/>
    <property type="project" value="UniProtKB-KW"/>
</dbReference>
<dbReference type="Proteomes" id="UP000237752">
    <property type="component" value="Unassembled WGS sequence"/>
</dbReference>
<dbReference type="AlphaFoldDB" id="A0A2T0ZEL7"/>
<keyword evidence="1" id="KW-0813">Transport</keyword>
<dbReference type="InterPro" id="IPR003593">
    <property type="entry name" value="AAA+_ATPase"/>
</dbReference>
<dbReference type="InterPro" id="IPR050107">
    <property type="entry name" value="ABC_carbohydrate_import_ATPase"/>
</dbReference>
<dbReference type="CDD" id="cd03216">
    <property type="entry name" value="ABC_Carb_Monos_I"/>
    <property type="match status" value="1"/>
</dbReference>
<dbReference type="SUPFAM" id="SSF52540">
    <property type="entry name" value="P-loop containing nucleoside triphosphate hydrolases"/>
    <property type="match status" value="2"/>
</dbReference>
<dbReference type="Gene3D" id="3.40.50.300">
    <property type="entry name" value="P-loop containing nucleotide triphosphate hydrolases"/>
    <property type="match status" value="2"/>
</dbReference>
<dbReference type="PANTHER" id="PTHR43790:SF9">
    <property type="entry name" value="GALACTOFURANOSE TRANSPORTER ATP-BINDING PROTEIN YTFR"/>
    <property type="match status" value="1"/>
</dbReference>
<keyword evidence="3" id="KW-0547">Nucleotide-binding</keyword>
<keyword evidence="4 6" id="KW-0067">ATP-binding</keyword>
<evidence type="ECO:0000313" key="7">
    <source>
        <dbReference type="Proteomes" id="UP000237752"/>
    </source>
</evidence>
<evidence type="ECO:0000256" key="1">
    <source>
        <dbReference type="ARBA" id="ARBA00022448"/>
    </source>
</evidence>
<dbReference type="RefSeq" id="WP_146135455.1">
    <property type="nucleotide sequence ID" value="NZ_PVUE01000023.1"/>
</dbReference>
<dbReference type="GO" id="GO:0016887">
    <property type="term" value="F:ATP hydrolysis activity"/>
    <property type="evidence" value="ECO:0007669"/>
    <property type="project" value="InterPro"/>
</dbReference>
<evidence type="ECO:0000256" key="4">
    <source>
        <dbReference type="ARBA" id="ARBA00022840"/>
    </source>
</evidence>
<gene>
    <name evidence="6" type="ORF">CLV47_1239</name>
</gene>
<protein>
    <submittedName>
        <fullName evidence="6">Monosaccharide ABC transporter ATP-binding protein (CUT2 family)</fullName>
    </submittedName>
</protein>
<evidence type="ECO:0000259" key="5">
    <source>
        <dbReference type="PROSITE" id="PS50893"/>
    </source>
</evidence>
<dbReference type="EMBL" id="PVUE01000023">
    <property type="protein sequence ID" value="PRZ34777.1"/>
    <property type="molecule type" value="Genomic_DNA"/>
</dbReference>
<comment type="caution">
    <text evidence="6">The sequence shown here is derived from an EMBL/GenBank/DDBJ whole genome shotgun (WGS) entry which is preliminary data.</text>
</comment>
<feature type="domain" description="ABC transporter" evidence="5">
    <location>
        <begin position="278"/>
        <end position="524"/>
    </location>
</feature>
<accession>A0A2T0ZEL7</accession>
<sequence>MIRTQHPALEFRAVSKTFGTTRALSNVSFDVPSGRVHALCGGNGSGKSSLIRILAGVETADTGTVTVGGVEHQLTDPSPQWARESGLRFVHQDLGLFLELSVAENIAMTARYPTNRAKTISWRQVHRRTADVLERWKISARPSDIMSTLGPAVRAMITIARALSAEDATSGDNEMTGHGRTLILDEPTSALPEAEVDRLLTWVRRTTEQGNTVIIVTHRLDEILTVADSITVLRDGDHVVTRSREGLTHRDLVTYIAPTALEVQEKTAPLGNDDTSPVRAPKTAEPRLQVRHLSGGSLRDVSFTVYPGEIVGIAGLLGSGRTRLLKYLAGALRPDSGVIELDGNAIETWPGHPALRAGVVLIPENRADDGLFPGLNIAENLEAGSLAVQSPLRIDIAGRLRSRAKNKVRQFGVKVGSVSDDILTLSGGNQQKVLMARWLSRSPRLILLDEPTVGVDIGARNALHGIVREATNAGSAAVCVTSDLDELCELCDRIQVLHQGVLSEPISGEAISASAIGHAVYGALDVHS</sequence>
<dbReference type="PROSITE" id="PS00211">
    <property type="entry name" value="ABC_TRANSPORTER_1"/>
    <property type="match status" value="1"/>
</dbReference>
<keyword evidence="7" id="KW-1185">Reference proteome</keyword>
<dbReference type="SMART" id="SM00382">
    <property type="entry name" value="AAA"/>
    <property type="match status" value="2"/>
</dbReference>
<dbReference type="CDD" id="cd03215">
    <property type="entry name" value="ABC_Carb_Monos_II"/>
    <property type="match status" value="1"/>
</dbReference>
<reference evidence="6 7" key="1">
    <citation type="submission" date="2018-03" db="EMBL/GenBank/DDBJ databases">
        <title>Genomic Encyclopedia of Archaeal and Bacterial Type Strains, Phase II (KMG-II): from individual species to whole genera.</title>
        <authorList>
            <person name="Goeker M."/>
        </authorList>
    </citation>
    <scope>NUCLEOTIDE SEQUENCE [LARGE SCALE GENOMIC DNA]</scope>
    <source>
        <strain evidence="6 7">DSM 100065</strain>
    </source>
</reference>
<dbReference type="PROSITE" id="PS50893">
    <property type="entry name" value="ABC_TRANSPORTER_2"/>
    <property type="match status" value="2"/>
</dbReference>
<dbReference type="Pfam" id="PF00005">
    <property type="entry name" value="ABC_tran"/>
    <property type="match status" value="2"/>
</dbReference>
<organism evidence="6 7">
    <name type="scientific">Antricoccus suffuscus</name>
    <dbReference type="NCBI Taxonomy" id="1629062"/>
    <lineage>
        <taxon>Bacteria</taxon>
        <taxon>Bacillati</taxon>
        <taxon>Actinomycetota</taxon>
        <taxon>Actinomycetes</taxon>
        <taxon>Geodermatophilales</taxon>
        <taxon>Antricoccaceae</taxon>
        <taxon>Antricoccus</taxon>
    </lineage>
</organism>
<evidence type="ECO:0000256" key="3">
    <source>
        <dbReference type="ARBA" id="ARBA00022741"/>
    </source>
</evidence>
<dbReference type="InterPro" id="IPR003439">
    <property type="entry name" value="ABC_transporter-like_ATP-bd"/>
</dbReference>
<keyword evidence="2" id="KW-0677">Repeat</keyword>
<dbReference type="OrthoDB" id="3311037at2"/>
<dbReference type="InterPro" id="IPR027417">
    <property type="entry name" value="P-loop_NTPase"/>
</dbReference>
<proteinExistence type="predicted"/>
<dbReference type="InterPro" id="IPR017871">
    <property type="entry name" value="ABC_transporter-like_CS"/>
</dbReference>
<name>A0A2T0ZEL7_9ACTN</name>
<evidence type="ECO:0000256" key="2">
    <source>
        <dbReference type="ARBA" id="ARBA00022737"/>
    </source>
</evidence>
<dbReference type="PANTHER" id="PTHR43790">
    <property type="entry name" value="CARBOHYDRATE TRANSPORT ATP-BINDING PROTEIN MG119-RELATED"/>
    <property type="match status" value="1"/>
</dbReference>
<feature type="domain" description="ABC transporter" evidence="5">
    <location>
        <begin position="9"/>
        <end position="260"/>
    </location>
</feature>